<evidence type="ECO:0000256" key="3">
    <source>
        <dbReference type="ARBA" id="ARBA00005081"/>
    </source>
</evidence>
<proteinExistence type="inferred from homology"/>
<accession>A0A3E3IR53</accession>
<dbReference type="InterPro" id="IPR011060">
    <property type="entry name" value="RibuloseP-bd_barrel"/>
</dbReference>
<evidence type="ECO:0000256" key="1">
    <source>
        <dbReference type="ARBA" id="ARBA00000056"/>
    </source>
</evidence>
<dbReference type="GO" id="GO:0019262">
    <property type="term" value="P:N-acetylneuraminate catabolic process"/>
    <property type="evidence" value="ECO:0007669"/>
    <property type="project" value="UniProtKB-UniRule"/>
</dbReference>
<sequence>MGVKMTQQEIMDQIHGKLIVSCQALKEEPLYSSYIMSRMAYAAMEGGAAGIRANTVEDITAIKKTVTLPVIGIIKEVYPGCEIYITPTMKEVDALASCGCEIIAADATMRLRPDGKTLDEFFNEVRKKYPAQLFMADCSTIEEGMHAAQLGFDFIGTTLSGYTSYTKGSRLPDYSMMKTLAEECGRPVIAEGGIWCPEDLGRALDTGAFAAVVGTAVTRPREITRRFVQAIAMREAK</sequence>
<comment type="similarity">
    <text evidence="4 7">Belongs to the NanE family.</text>
</comment>
<keyword evidence="6 7" id="KW-0119">Carbohydrate metabolism</keyword>
<dbReference type="GO" id="GO:0005829">
    <property type="term" value="C:cytosol"/>
    <property type="evidence" value="ECO:0007669"/>
    <property type="project" value="TreeGrafter"/>
</dbReference>
<name>A0A3E3IR53_9FIRM</name>
<dbReference type="Pfam" id="PF04131">
    <property type="entry name" value="NanE"/>
    <property type="match status" value="1"/>
</dbReference>
<comment type="caution">
    <text evidence="9">The sequence shown here is derived from an EMBL/GenBank/DDBJ whole genome shotgun (WGS) entry which is preliminary data.</text>
</comment>
<dbReference type="InterPro" id="IPR007260">
    <property type="entry name" value="NanE"/>
</dbReference>
<dbReference type="InterPro" id="IPR013785">
    <property type="entry name" value="Aldolase_TIM"/>
</dbReference>
<dbReference type="EC" id="5.1.3.9" evidence="7"/>
<dbReference type="PANTHER" id="PTHR36204:SF1">
    <property type="entry name" value="N-ACETYLMANNOSAMINE-6-PHOSPHATE 2-EPIMERASE-RELATED"/>
    <property type="match status" value="1"/>
</dbReference>
<organism evidence="9 11">
    <name type="scientific">Eisenbergiella massiliensis</name>
    <dbReference type="NCBI Taxonomy" id="1720294"/>
    <lineage>
        <taxon>Bacteria</taxon>
        <taxon>Bacillati</taxon>
        <taxon>Bacillota</taxon>
        <taxon>Clostridia</taxon>
        <taxon>Lachnospirales</taxon>
        <taxon>Lachnospiraceae</taxon>
        <taxon>Eisenbergiella</taxon>
    </lineage>
</organism>
<reference evidence="9 11" key="1">
    <citation type="submission" date="2018-08" db="EMBL/GenBank/DDBJ databases">
        <title>A genome reference for cultivated species of the human gut microbiota.</title>
        <authorList>
            <person name="Zou Y."/>
            <person name="Xue W."/>
            <person name="Luo G."/>
        </authorList>
    </citation>
    <scope>NUCLEOTIDE SEQUENCE [LARGE SCALE GENOMIC DNA]</scope>
    <source>
        <strain evidence="9 11">AF26-4BH</strain>
        <strain evidence="8">TF05-5AC</strain>
    </source>
</reference>
<evidence type="ECO:0000256" key="2">
    <source>
        <dbReference type="ARBA" id="ARBA00002147"/>
    </source>
</evidence>
<evidence type="ECO:0000256" key="4">
    <source>
        <dbReference type="ARBA" id="ARBA00007439"/>
    </source>
</evidence>
<dbReference type="Gene3D" id="3.20.20.70">
    <property type="entry name" value="Aldolase class I"/>
    <property type="match status" value="1"/>
</dbReference>
<dbReference type="GO" id="GO:0047465">
    <property type="term" value="F:N-acylglucosamine-6-phosphate 2-epimerase activity"/>
    <property type="evidence" value="ECO:0007669"/>
    <property type="project" value="UniProtKB-EC"/>
</dbReference>
<evidence type="ECO:0000313" key="10">
    <source>
        <dbReference type="Proteomes" id="UP000260812"/>
    </source>
</evidence>
<keyword evidence="5 7" id="KW-0413">Isomerase</keyword>
<comment type="function">
    <text evidence="2 7">Converts N-acetylmannosamine-6-phosphate (ManNAc-6-P) to N-acetylglucosamine-6-phosphate (GlcNAc-6-P).</text>
</comment>
<dbReference type="SUPFAM" id="SSF51366">
    <property type="entry name" value="Ribulose-phoshate binding barrel"/>
    <property type="match status" value="1"/>
</dbReference>
<dbReference type="Proteomes" id="UP000260812">
    <property type="component" value="Unassembled WGS sequence"/>
</dbReference>
<dbReference type="GO" id="GO:0005975">
    <property type="term" value="P:carbohydrate metabolic process"/>
    <property type="evidence" value="ECO:0007669"/>
    <property type="project" value="UniProtKB-UniRule"/>
</dbReference>
<dbReference type="EMBL" id="QVLV01000030">
    <property type="protein sequence ID" value="RGE56120.1"/>
    <property type="molecule type" value="Genomic_DNA"/>
</dbReference>
<dbReference type="OrthoDB" id="9781704at2"/>
<evidence type="ECO:0000313" key="11">
    <source>
        <dbReference type="Proteomes" id="UP000261166"/>
    </source>
</evidence>
<comment type="pathway">
    <text evidence="3 7">Amino-sugar metabolism; N-acetylneuraminate degradation; D-fructose 6-phosphate from N-acetylneuraminate: step 3/5.</text>
</comment>
<dbReference type="NCBIfam" id="NF002231">
    <property type="entry name" value="PRK01130.1"/>
    <property type="match status" value="1"/>
</dbReference>
<dbReference type="Proteomes" id="UP000261166">
    <property type="component" value="Unassembled WGS sequence"/>
</dbReference>
<evidence type="ECO:0000313" key="9">
    <source>
        <dbReference type="EMBL" id="RGE69502.1"/>
    </source>
</evidence>
<dbReference type="UniPathway" id="UPA00629">
    <property type="reaction ID" value="UER00682"/>
</dbReference>
<dbReference type="AlphaFoldDB" id="A0A3E3IR53"/>
<dbReference type="EMBL" id="QVLU01000016">
    <property type="protein sequence ID" value="RGE69502.1"/>
    <property type="molecule type" value="Genomic_DNA"/>
</dbReference>
<protein>
    <recommendedName>
        <fullName evidence="7">Putative N-acetylmannosamine-6-phosphate 2-epimerase</fullName>
        <ecNumber evidence="7">5.1.3.9</ecNumber>
    </recommendedName>
    <alternativeName>
        <fullName evidence="7">ManNAc-6-P epimerase</fullName>
    </alternativeName>
</protein>
<keyword evidence="10" id="KW-1185">Reference proteome</keyword>
<dbReference type="HAMAP" id="MF_01235">
    <property type="entry name" value="ManNAc6P_epimer"/>
    <property type="match status" value="1"/>
</dbReference>
<evidence type="ECO:0000313" key="8">
    <source>
        <dbReference type="EMBL" id="RGE56120.1"/>
    </source>
</evidence>
<dbReference type="PANTHER" id="PTHR36204">
    <property type="entry name" value="N-ACETYLMANNOSAMINE-6-PHOSPHATE 2-EPIMERASE-RELATED"/>
    <property type="match status" value="1"/>
</dbReference>
<evidence type="ECO:0000256" key="5">
    <source>
        <dbReference type="ARBA" id="ARBA00023235"/>
    </source>
</evidence>
<evidence type="ECO:0000256" key="6">
    <source>
        <dbReference type="ARBA" id="ARBA00023277"/>
    </source>
</evidence>
<evidence type="ECO:0000256" key="7">
    <source>
        <dbReference type="HAMAP-Rule" id="MF_01235"/>
    </source>
</evidence>
<dbReference type="FunFam" id="3.20.20.70:FF:000035">
    <property type="entry name" value="Putative N-acetylmannosamine-6-phosphate 2-epimerase"/>
    <property type="match status" value="1"/>
</dbReference>
<dbReference type="GO" id="GO:0006053">
    <property type="term" value="P:N-acetylmannosamine catabolic process"/>
    <property type="evidence" value="ECO:0007669"/>
    <property type="project" value="TreeGrafter"/>
</dbReference>
<gene>
    <name evidence="7" type="primary">nanE</name>
    <name evidence="9" type="ORF">DWY69_17695</name>
    <name evidence="8" type="ORF">DXC51_25980</name>
</gene>
<dbReference type="CDD" id="cd04729">
    <property type="entry name" value="NanE"/>
    <property type="match status" value="1"/>
</dbReference>
<comment type="catalytic activity">
    <reaction evidence="1 7">
        <text>an N-acyl-D-glucosamine 6-phosphate = an N-acyl-D-mannosamine 6-phosphate</text>
        <dbReference type="Rhea" id="RHEA:23932"/>
        <dbReference type="ChEBI" id="CHEBI:57599"/>
        <dbReference type="ChEBI" id="CHEBI:57666"/>
        <dbReference type="EC" id="5.1.3.9"/>
    </reaction>
</comment>